<evidence type="ECO:0000313" key="2">
    <source>
        <dbReference type="Proteomes" id="UP000053144"/>
    </source>
</evidence>
<protein>
    <submittedName>
        <fullName evidence="1">Uncharacterized protein</fullName>
    </submittedName>
</protein>
<organism evidence="1 2">
    <name type="scientific">Phaseolus angularis</name>
    <name type="common">Azuki bean</name>
    <name type="synonym">Vigna angularis</name>
    <dbReference type="NCBI Taxonomy" id="3914"/>
    <lineage>
        <taxon>Eukaryota</taxon>
        <taxon>Viridiplantae</taxon>
        <taxon>Streptophyta</taxon>
        <taxon>Embryophyta</taxon>
        <taxon>Tracheophyta</taxon>
        <taxon>Spermatophyta</taxon>
        <taxon>Magnoliopsida</taxon>
        <taxon>eudicotyledons</taxon>
        <taxon>Gunneridae</taxon>
        <taxon>Pentapetalae</taxon>
        <taxon>rosids</taxon>
        <taxon>fabids</taxon>
        <taxon>Fabales</taxon>
        <taxon>Fabaceae</taxon>
        <taxon>Papilionoideae</taxon>
        <taxon>50 kb inversion clade</taxon>
        <taxon>NPAAA clade</taxon>
        <taxon>indigoferoid/millettioid clade</taxon>
        <taxon>Phaseoleae</taxon>
        <taxon>Vigna</taxon>
    </lineage>
</organism>
<evidence type="ECO:0000313" key="1">
    <source>
        <dbReference type="EMBL" id="KOM55436.1"/>
    </source>
</evidence>
<reference evidence="2" key="1">
    <citation type="journal article" date="2015" name="Proc. Natl. Acad. Sci. U.S.A.">
        <title>Genome sequencing of adzuki bean (Vigna angularis) provides insight into high starch and low fat accumulation and domestication.</title>
        <authorList>
            <person name="Yang K."/>
            <person name="Tian Z."/>
            <person name="Chen C."/>
            <person name="Luo L."/>
            <person name="Zhao B."/>
            <person name="Wang Z."/>
            <person name="Yu L."/>
            <person name="Li Y."/>
            <person name="Sun Y."/>
            <person name="Li W."/>
            <person name="Chen Y."/>
            <person name="Li Y."/>
            <person name="Zhang Y."/>
            <person name="Ai D."/>
            <person name="Zhao J."/>
            <person name="Shang C."/>
            <person name="Ma Y."/>
            <person name="Wu B."/>
            <person name="Wang M."/>
            <person name="Gao L."/>
            <person name="Sun D."/>
            <person name="Zhang P."/>
            <person name="Guo F."/>
            <person name="Wang W."/>
            <person name="Li Y."/>
            <person name="Wang J."/>
            <person name="Varshney R.K."/>
            <person name="Wang J."/>
            <person name="Ling H.Q."/>
            <person name="Wan P."/>
        </authorList>
    </citation>
    <scope>NUCLEOTIDE SEQUENCE</scope>
    <source>
        <strain evidence="2">cv. Jingnong 6</strain>
    </source>
</reference>
<dbReference type="AlphaFoldDB" id="A0A0L9VK61"/>
<dbReference type="Gramene" id="KOM55436">
    <property type="protein sequence ID" value="KOM55436"/>
    <property type="gene ID" value="LR48_Vigan10g132800"/>
</dbReference>
<proteinExistence type="predicted"/>
<sequence>MTSSSPSSRGKGKVVRITRNVDPSGWISDEEIREMFLIWKRIKTVVPHGYLELDLFRKNRVFTSKSGLKLKVLKDHMIEGGINQARTLPYGVLISKILVLQGVDVNGEKKLLCDKSNEINRITLTSIGLVKNMNGWCFKDEENMAASSGSSPVLNEDQTSFIPGTNFERLVVEQFRKTSERILKLEKKVDMLYQKVIKNDLKMEDFDDE</sequence>
<name>A0A0L9VK61_PHAAN</name>
<dbReference type="Proteomes" id="UP000053144">
    <property type="component" value="Chromosome 10"/>
</dbReference>
<accession>A0A0L9VK61</accession>
<dbReference type="EMBL" id="CM003380">
    <property type="protein sequence ID" value="KOM55436.1"/>
    <property type="molecule type" value="Genomic_DNA"/>
</dbReference>
<gene>
    <name evidence="1" type="ORF">LR48_Vigan10g132800</name>
</gene>